<feature type="signal peptide" evidence="2">
    <location>
        <begin position="1"/>
        <end position="18"/>
    </location>
</feature>
<dbReference type="OrthoDB" id="69496at2759"/>
<dbReference type="InterPro" id="IPR008139">
    <property type="entry name" value="SaposinB_dom"/>
</dbReference>
<sequence>MKTTLVLSFLCCVSLTFAQIGKTHTPKPHTTPEPTTQEPNPEAEFDCDACIVFTTVIKDLVIDEIAIDEVERDADTLCAILPRHLREYCQHELLPKTDRIYEMLYEHTPQWVCDKLNFC</sequence>
<dbReference type="InParanoid" id="A0A6P7FDU1"/>
<protein>
    <submittedName>
        <fullName evidence="6">Uncharacterized protein LOC114329038</fullName>
    </submittedName>
</protein>
<dbReference type="PROSITE" id="PS50015">
    <property type="entry name" value="SAP_B"/>
    <property type="match status" value="1"/>
</dbReference>
<evidence type="ECO:0000256" key="1">
    <source>
        <dbReference type="ARBA" id="ARBA00023157"/>
    </source>
</evidence>
<feature type="domain" description="Saposin B-type" evidence="3">
    <location>
        <begin position="43"/>
        <end position="119"/>
    </location>
</feature>
<dbReference type="Proteomes" id="UP001652700">
    <property type="component" value="Unplaced"/>
</dbReference>
<dbReference type="InterPro" id="IPR011001">
    <property type="entry name" value="Saposin-like"/>
</dbReference>
<name>A0A6P7FDU1_DIAVI</name>
<dbReference type="AlphaFoldDB" id="A0A6P7FDU1"/>
<dbReference type="EnsemblMetazoa" id="XM_028278050.2">
    <property type="protein sequence ID" value="XP_028133851.1"/>
    <property type="gene ID" value="LOC114329038"/>
</dbReference>
<evidence type="ECO:0000313" key="4">
    <source>
        <dbReference type="EnsemblMetazoa" id="XP_028133851.1"/>
    </source>
</evidence>
<keyword evidence="5" id="KW-1185">Reference proteome</keyword>
<dbReference type="SMART" id="SM00741">
    <property type="entry name" value="SapB"/>
    <property type="match status" value="1"/>
</dbReference>
<dbReference type="GeneID" id="114329038"/>
<accession>A0A6P7FDU1</accession>
<reference evidence="6" key="1">
    <citation type="submission" date="2025-04" db="UniProtKB">
        <authorList>
            <consortium name="RefSeq"/>
        </authorList>
    </citation>
    <scope>IDENTIFICATION</scope>
    <source>
        <tissue evidence="6">Whole insect</tissue>
    </source>
</reference>
<proteinExistence type="predicted"/>
<evidence type="ECO:0000256" key="2">
    <source>
        <dbReference type="SAM" id="SignalP"/>
    </source>
</evidence>
<dbReference type="SUPFAM" id="SSF47862">
    <property type="entry name" value="Saposin"/>
    <property type="match status" value="1"/>
</dbReference>
<keyword evidence="1" id="KW-1015">Disulfide bond</keyword>
<evidence type="ECO:0000313" key="6">
    <source>
        <dbReference type="RefSeq" id="XP_028133851.1"/>
    </source>
</evidence>
<reference evidence="4" key="2">
    <citation type="submission" date="2025-05" db="UniProtKB">
        <authorList>
            <consortium name="EnsemblMetazoa"/>
        </authorList>
    </citation>
    <scope>IDENTIFICATION</scope>
</reference>
<dbReference type="RefSeq" id="XP_028133851.1">
    <property type="nucleotide sequence ID" value="XM_028278050.1"/>
</dbReference>
<evidence type="ECO:0000259" key="3">
    <source>
        <dbReference type="PROSITE" id="PS50015"/>
    </source>
</evidence>
<dbReference type="KEGG" id="dvv:114329038"/>
<organism evidence="6">
    <name type="scientific">Diabrotica virgifera virgifera</name>
    <name type="common">western corn rootworm</name>
    <dbReference type="NCBI Taxonomy" id="50390"/>
    <lineage>
        <taxon>Eukaryota</taxon>
        <taxon>Metazoa</taxon>
        <taxon>Ecdysozoa</taxon>
        <taxon>Arthropoda</taxon>
        <taxon>Hexapoda</taxon>
        <taxon>Insecta</taxon>
        <taxon>Pterygota</taxon>
        <taxon>Neoptera</taxon>
        <taxon>Endopterygota</taxon>
        <taxon>Coleoptera</taxon>
        <taxon>Polyphaga</taxon>
        <taxon>Cucujiformia</taxon>
        <taxon>Chrysomeloidea</taxon>
        <taxon>Chrysomelidae</taxon>
        <taxon>Galerucinae</taxon>
        <taxon>Diabroticina</taxon>
        <taxon>Diabroticites</taxon>
        <taxon>Diabrotica</taxon>
    </lineage>
</organism>
<feature type="chain" id="PRO_5027879935" evidence="2">
    <location>
        <begin position="19"/>
        <end position="119"/>
    </location>
</feature>
<dbReference type="Gene3D" id="1.10.225.10">
    <property type="entry name" value="Saposin-like"/>
    <property type="match status" value="1"/>
</dbReference>
<gene>
    <name evidence="6" type="primary">LOC114329038</name>
</gene>
<evidence type="ECO:0000313" key="5">
    <source>
        <dbReference type="Proteomes" id="UP001652700"/>
    </source>
</evidence>
<keyword evidence="2" id="KW-0732">Signal</keyword>